<dbReference type="OrthoDB" id="5638709at2"/>
<reference evidence="2 4" key="1">
    <citation type="submission" date="2015-11" db="EMBL/GenBank/DDBJ databases">
        <title>Genomic analysis of 38 Legionella species identifies large and diverse effector repertoires.</title>
        <authorList>
            <person name="Burstein D."/>
            <person name="Amaro F."/>
            <person name="Zusman T."/>
            <person name="Lifshitz Z."/>
            <person name="Cohen O."/>
            <person name="Gilbert J.A."/>
            <person name="Pupko T."/>
            <person name="Shuman H.A."/>
            <person name="Segal G."/>
        </authorList>
    </citation>
    <scope>NUCLEOTIDE SEQUENCE [LARGE SCALE GENOMIC DNA]</scope>
    <source>
        <strain evidence="2 4">ATCC 43877</strain>
    </source>
</reference>
<feature type="region of interest" description="Disordered" evidence="1">
    <location>
        <begin position="207"/>
        <end position="237"/>
    </location>
</feature>
<dbReference type="EMBL" id="UGOG01000001">
    <property type="protein sequence ID" value="STX63288.1"/>
    <property type="molecule type" value="Genomic_DNA"/>
</dbReference>
<reference evidence="3 5" key="2">
    <citation type="submission" date="2018-06" db="EMBL/GenBank/DDBJ databases">
        <authorList>
            <consortium name="Pathogen Informatics"/>
            <person name="Doyle S."/>
        </authorList>
    </citation>
    <scope>NUCLEOTIDE SEQUENCE [LARGE SCALE GENOMIC DNA]</scope>
    <source>
        <strain evidence="3 5">NCTC12239</strain>
    </source>
</reference>
<dbReference type="EMBL" id="LNYN01000042">
    <property type="protein sequence ID" value="KTD30885.1"/>
    <property type="molecule type" value="Genomic_DNA"/>
</dbReference>
<sequence length="237" mass="26840">MTQPQKTLRKKDGQWDMDGFLFDKQKIANQMAYLFSGIEGQKRARAIREEAEKIQDPTQRKVFIEEEVKKKGKEVEEGLFKGIVKHMDTLPRSGKDLSGPDAGKDLVVDLMKSLGLNVDPDNVQTHYTPGPPQTFHISWINRPSVELKNEHSEINQLSSCYANTLSPEERTEFDANWGNHVAQAKNDGPKVPKTTFEMNAAKSWADFKNSTSKEKTESAEMTDEHDLKDELSAAFKI</sequence>
<protein>
    <submittedName>
        <fullName evidence="3">Uncharacterized protein</fullName>
    </submittedName>
</protein>
<evidence type="ECO:0000313" key="5">
    <source>
        <dbReference type="Proteomes" id="UP000254040"/>
    </source>
</evidence>
<organism evidence="3 5">
    <name type="scientific">Legionella moravica</name>
    <dbReference type="NCBI Taxonomy" id="39962"/>
    <lineage>
        <taxon>Bacteria</taxon>
        <taxon>Pseudomonadati</taxon>
        <taxon>Pseudomonadota</taxon>
        <taxon>Gammaproteobacteria</taxon>
        <taxon>Legionellales</taxon>
        <taxon>Legionellaceae</taxon>
        <taxon>Legionella</taxon>
    </lineage>
</organism>
<evidence type="ECO:0000256" key="1">
    <source>
        <dbReference type="SAM" id="MobiDB-lite"/>
    </source>
</evidence>
<name>A0A378K0Y4_9GAMM</name>
<accession>A0A378K0Y4</accession>
<dbReference type="STRING" id="39962.Lmor_2992"/>
<dbReference type="Proteomes" id="UP000254040">
    <property type="component" value="Unassembled WGS sequence"/>
</dbReference>
<gene>
    <name evidence="2" type="ORF">Lmor_2992</name>
    <name evidence="3" type="ORF">NCTC12239_02231</name>
</gene>
<dbReference type="Proteomes" id="UP000054985">
    <property type="component" value="Unassembled WGS sequence"/>
</dbReference>
<dbReference type="AlphaFoldDB" id="A0A378K0Y4"/>
<proteinExistence type="predicted"/>
<feature type="compositionally biased region" description="Basic and acidic residues" evidence="1">
    <location>
        <begin position="211"/>
        <end position="231"/>
    </location>
</feature>
<keyword evidence="4" id="KW-1185">Reference proteome</keyword>
<dbReference type="RefSeq" id="WP_028385201.1">
    <property type="nucleotide sequence ID" value="NZ_CAAAJG010000062.1"/>
</dbReference>
<evidence type="ECO:0000313" key="2">
    <source>
        <dbReference type="EMBL" id="KTD30885.1"/>
    </source>
</evidence>
<evidence type="ECO:0000313" key="3">
    <source>
        <dbReference type="EMBL" id="STX63288.1"/>
    </source>
</evidence>
<evidence type="ECO:0000313" key="4">
    <source>
        <dbReference type="Proteomes" id="UP000054985"/>
    </source>
</evidence>